<dbReference type="EMBL" id="CAKASE010000051">
    <property type="protein sequence ID" value="CAG9564851.1"/>
    <property type="molecule type" value="Genomic_DNA"/>
</dbReference>
<accession>A0A8J2QL04</accession>
<keyword evidence="2" id="KW-0812">Transmembrane</keyword>
<protein>
    <submittedName>
        <fullName evidence="3">(African queen) hypothetical protein</fullName>
    </submittedName>
</protein>
<keyword evidence="2" id="KW-0472">Membrane</keyword>
<sequence>MDSTEFKRAVTMDKKVKKITNSMDSDTPTSSRLKRSLPPDTAADEDTPQTECKRQKIVQLVTQYCYPTLIVAPVLTSITLILFSPINIMIKVFTIALLILSMFVYYNQNMKPLLCSKKQAFVATKD</sequence>
<evidence type="ECO:0000313" key="4">
    <source>
        <dbReference type="Proteomes" id="UP000789524"/>
    </source>
</evidence>
<evidence type="ECO:0000313" key="3">
    <source>
        <dbReference type="EMBL" id="CAG9564851.1"/>
    </source>
</evidence>
<feature type="compositionally biased region" description="Polar residues" evidence="1">
    <location>
        <begin position="20"/>
        <end position="31"/>
    </location>
</feature>
<keyword evidence="2" id="KW-1133">Transmembrane helix</keyword>
<comment type="caution">
    <text evidence="3">The sequence shown here is derived from an EMBL/GenBank/DDBJ whole genome shotgun (WGS) entry which is preliminary data.</text>
</comment>
<gene>
    <name evidence="3" type="ORF">DCHRY22_LOCUS5785</name>
</gene>
<feature type="transmembrane region" description="Helical" evidence="2">
    <location>
        <begin position="64"/>
        <end position="82"/>
    </location>
</feature>
<name>A0A8J2QL04_9NEOP</name>
<evidence type="ECO:0000256" key="1">
    <source>
        <dbReference type="SAM" id="MobiDB-lite"/>
    </source>
</evidence>
<organism evidence="3 4">
    <name type="scientific">Danaus chrysippus</name>
    <name type="common">African queen</name>
    <dbReference type="NCBI Taxonomy" id="151541"/>
    <lineage>
        <taxon>Eukaryota</taxon>
        <taxon>Metazoa</taxon>
        <taxon>Ecdysozoa</taxon>
        <taxon>Arthropoda</taxon>
        <taxon>Hexapoda</taxon>
        <taxon>Insecta</taxon>
        <taxon>Pterygota</taxon>
        <taxon>Neoptera</taxon>
        <taxon>Endopterygota</taxon>
        <taxon>Lepidoptera</taxon>
        <taxon>Glossata</taxon>
        <taxon>Ditrysia</taxon>
        <taxon>Papilionoidea</taxon>
        <taxon>Nymphalidae</taxon>
        <taxon>Danainae</taxon>
        <taxon>Danaini</taxon>
        <taxon>Danaina</taxon>
        <taxon>Danaus</taxon>
        <taxon>Anosia</taxon>
    </lineage>
</organism>
<feature type="region of interest" description="Disordered" evidence="1">
    <location>
        <begin position="20"/>
        <end position="49"/>
    </location>
</feature>
<proteinExistence type="predicted"/>
<keyword evidence="4" id="KW-1185">Reference proteome</keyword>
<feature type="transmembrane region" description="Helical" evidence="2">
    <location>
        <begin position="88"/>
        <end position="107"/>
    </location>
</feature>
<dbReference type="Proteomes" id="UP000789524">
    <property type="component" value="Unassembled WGS sequence"/>
</dbReference>
<reference evidence="3" key="1">
    <citation type="submission" date="2021-09" db="EMBL/GenBank/DDBJ databases">
        <authorList>
            <person name="Martin H S."/>
        </authorList>
    </citation>
    <scope>NUCLEOTIDE SEQUENCE</scope>
</reference>
<dbReference type="AlphaFoldDB" id="A0A8J2QL04"/>
<evidence type="ECO:0000256" key="2">
    <source>
        <dbReference type="SAM" id="Phobius"/>
    </source>
</evidence>